<dbReference type="GO" id="GO:0016887">
    <property type="term" value="F:ATP hydrolysis activity"/>
    <property type="evidence" value="ECO:0007669"/>
    <property type="project" value="InterPro"/>
</dbReference>
<dbReference type="Pfam" id="PF01878">
    <property type="entry name" value="EVE"/>
    <property type="match status" value="1"/>
</dbReference>
<evidence type="ECO:0000313" key="3">
    <source>
        <dbReference type="Proteomes" id="UP000030634"/>
    </source>
</evidence>
<evidence type="ECO:0000313" key="2">
    <source>
        <dbReference type="EMBL" id="AIZ45177.1"/>
    </source>
</evidence>
<dbReference type="Gene3D" id="3.10.590.10">
    <property type="entry name" value="ph1033 like domains"/>
    <property type="match status" value="1"/>
</dbReference>
<dbReference type="Proteomes" id="UP000030634">
    <property type="component" value="Chromosome"/>
</dbReference>
<dbReference type="SUPFAM" id="SSF52540">
    <property type="entry name" value="P-loop containing nucleoside triphosphate hydrolases"/>
    <property type="match status" value="1"/>
</dbReference>
<dbReference type="Pfam" id="PF07728">
    <property type="entry name" value="AAA_5"/>
    <property type="match status" value="1"/>
</dbReference>
<dbReference type="InterPro" id="IPR027417">
    <property type="entry name" value="P-loop_NTPase"/>
</dbReference>
<reference evidence="3" key="1">
    <citation type="submission" date="2014-11" db="EMBL/GenBank/DDBJ databases">
        <title>Hymenobacter sp. DG25B genome submission.</title>
        <authorList>
            <person name="Jung H.-Y."/>
            <person name="Kim M.K."/>
            <person name="Srinivasan S."/>
            <person name="Lim S."/>
        </authorList>
    </citation>
    <scope>NUCLEOTIDE SEQUENCE [LARGE SCALE GENOMIC DNA]</scope>
    <source>
        <strain evidence="3">DY59</strain>
    </source>
</reference>
<dbReference type="InterPro" id="IPR011704">
    <property type="entry name" value="ATPase_dyneun-rel_AAA"/>
</dbReference>
<dbReference type="SMART" id="SM00382">
    <property type="entry name" value="AAA"/>
    <property type="match status" value="1"/>
</dbReference>
<dbReference type="EMBL" id="CP010028">
    <property type="protein sequence ID" value="AIZ45177.1"/>
    <property type="molecule type" value="Genomic_DNA"/>
</dbReference>
<dbReference type="InterPro" id="IPR003593">
    <property type="entry name" value="AAA+_ATPase"/>
</dbReference>
<organism evidence="2 3">
    <name type="scientific">Deinococcus radiopugnans</name>
    <dbReference type="NCBI Taxonomy" id="57497"/>
    <lineage>
        <taxon>Bacteria</taxon>
        <taxon>Thermotogati</taxon>
        <taxon>Deinococcota</taxon>
        <taxon>Deinococci</taxon>
        <taxon>Deinococcales</taxon>
        <taxon>Deinococcaceae</taxon>
        <taxon>Deinococcus</taxon>
    </lineage>
</organism>
<dbReference type="KEGG" id="dsw:QR90_08775"/>
<feature type="domain" description="AAA+ ATPase" evidence="1">
    <location>
        <begin position="1225"/>
        <end position="1388"/>
    </location>
</feature>
<dbReference type="Gene3D" id="3.40.50.300">
    <property type="entry name" value="P-loop containing nucleotide triphosphate hydrolases"/>
    <property type="match status" value="1"/>
</dbReference>
<name>A0A0A7KG77_9DEIO</name>
<protein>
    <recommendedName>
        <fullName evidence="1">AAA+ ATPase domain-containing protein</fullName>
    </recommendedName>
</protein>
<gene>
    <name evidence="2" type="ORF">QR90_08775</name>
</gene>
<dbReference type="InterPro" id="IPR002740">
    <property type="entry name" value="EVE_domain"/>
</dbReference>
<proteinExistence type="predicted"/>
<dbReference type="GO" id="GO:0005524">
    <property type="term" value="F:ATP binding"/>
    <property type="evidence" value="ECO:0007669"/>
    <property type="project" value="InterPro"/>
</dbReference>
<sequence length="1502" mass="164210">MPFATADEATRVVLGTAGDAASLWVFAAADGTRTTYGTWLEAQRTDQSAGSPSAPPRFELSSVGVMATAEVRGGQFVVLKGSLARKDVVDSFERHVPPGYRRIRAELIATGQLQEVTGGGFYTFEDDVVFTGSTPAATVILGRNADGTREWKRRLPDGAVQTHGDYLALEAGSREDAPYTFAWLPFFRALASHLLSADPSVSLDAFKRAATTLGEPKMTEMVSRLCGMDPLTGISLATWVLRPDVRLRWIGLLAQELALDAPLPQDDGDFRGLLFRGYLETIILYTESQSERAWAYDLARATLDGTLDEAGLARAMDRKHFKLTKLSLVLSTLDPERYAPSALINDVRVGERPLKTAPEYWAALPLYQGQTRWPTERLQRQLARRRNSGLRPAVDAAADEDRLQAVSDWLRTQQDNLSQNERDYKVRGAQVVLEKVQAALDTDPPGRIDVQPNAQLNLLGWRTVGALNTLINGNPSAFREALQALWAGPGDAVQADAFWATLDPAVQTLADAEKRGLTGLGTRASVASYFLFLRDPTGHPFYRPTFGGAAIEWLSGGQRRLDRASPGALLADYVDRCETLLPVFQEAGVPLQDMLDVQGALYVISGQYPGGPRSAAGEASDPVVAEFQQFLADPVQQLRCAVRQVRAAQLREVLTAEPPVTLETFNRDVWKFESATFVDGQDITHQLFSDELTPDRARQLDEALKDGRMELHGNYVWGSGAAIFGAALKMDDGSKQALIAQAVELIKGATDPMALAQQLDGLAGFGPNISTGLASVLYPSEFALYNSPSMAAMTALKYDVSTLDAFQASVSELKERVGAQDFLELDWFLYCRVSPQTTWWVNQGNTYAEERAGGYVWASNETGRTLTHHTNVKLLKPGDRIIHYANQAIRAVSVVTAPATDAGDEVQSAAVPAKRGGFMARTTYQDLPSPRPLKSLPAHLRQAKMGPFDKNGNVLQGYLFPADAAVYDEVTQPGSGPSVWLFQSNPKYYDLAGHLSTTKVGDEDEWTVTRHEKEMRIGDPVVLWVSGAEGGVYALGELTGKPSVRLTAPEWRVEAGLDTPAGSLAVPFRYTRILTAPVGRAAIDAHPVLSQMLVRRVPNGTNYKLSQAEWEALQPLLSGDDVWKAAIAEVLAASDEGLHVGVITQRVTETGQVTAGSTPERTVSHVLSAFPDVFEALGSGVYRLKRPDPAPYTPVPFSVIRDQIEKTGPRLDERTLRRYHLALQTRGFVILSGVSGTGKTWLAQSYARAAGAQVQVFPVAPNWMSNEDLLGFYSPLEGGHYHHTPFSRFLLEAGAEYQAAQQAGREARPYHLVLDEMNLARVEYYFAQFLSKMELRARDGDAEIDLGPGQKALLSPNVFVIGTVNVDETTHDFADKVYDRAQVIELPVTRSQLELHLDGHAQADVILQIWDAVHPHAPFAFRVIDELLAYQRAAGELGVDPLEALDDALLQKVLPKVRGTGTGLPQALTAFLVIAEQDFPLSHAKAQRMLTAGIQHGFISFH</sequence>
<accession>A0A0A7KG77</accession>
<dbReference type="InterPro" id="IPR015947">
    <property type="entry name" value="PUA-like_sf"/>
</dbReference>
<dbReference type="SUPFAM" id="SSF88697">
    <property type="entry name" value="PUA domain-like"/>
    <property type="match status" value="1"/>
</dbReference>
<dbReference type="HOGENOM" id="CLU_248609_0_0_0"/>
<evidence type="ECO:0000259" key="1">
    <source>
        <dbReference type="SMART" id="SM00382"/>
    </source>
</evidence>